<feature type="compositionally biased region" description="Basic and acidic residues" evidence="1">
    <location>
        <begin position="76"/>
        <end position="86"/>
    </location>
</feature>
<sequence length="86" mass="10603">MSERRQWDENRSPQWKYLFQKESANRRKTRKDLDKEIRENIKEEEEKYNMMTKFGENAAPSKMKKRIARRGKRKVSKEELKAKLKK</sequence>
<protein>
    <submittedName>
        <fullName evidence="2">Uncharacterized protein</fullName>
    </submittedName>
</protein>
<dbReference type="AlphaFoldDB" id="A0A381SHU2"/>
<accession>A0A381SHU2</accession>
<name>A0A381SHU2_9ZZZZ</name>
<organism evidence="2">
    <name type="scientific">marine metagenome</name>
    <dbReference type="NCBI Taxonomy" id="408172"/>
    <lineage>
        <taxon>unclassified sequences</taxon>
        <taxon>metagenomes</taxon>
        <taxon>ecological metagenomes</taxon>
    </lineage>
</organism>
<evidence type="ECO:0000256" key="1">
    <source>
        <dbReference type="SAM" id="MobiDB-lite"/>
    </source>
</evidence>
<gene>
    <name evidence="2" type="ORF">METZ01_LOCUS53637</name>
</gene>
<proteinExistence type="predicted"/>
<feature type="region of interest" description="Disordered" evidence="1">
    <location>
        <begin position="57"/>
        <end position="86"/>
    </location>
</feature>
<evidence type="ECO:0000313" key="2">
    <source>
        <dbReference type="EMBL" id="SVA00783.1"/>
    </source>
</evidence>
<reference evidence="2" key="1">
    <citation type="submission" date="2018-05" db="EMBL/GenBank/DDBJ databases">
        <authorList>
            <person name="Lanie J.A."/>
            <person name="Ng W.-L."/>
            <person name="Kazmierczak K.M."/>
            <person name="Andrzejewski T.M."/>
            <person name="Davidsen T.M."/>
            <person name="Wayne K.J."/>
            <person name="Tettelin H."/>
            <person name="Glass J.I."/>
            <person name="Rusch D."/>
            <person name="Podicherti R."/>
            <person name="Tsui H.-C.T."/>
            <person name="Winkler M.E."/>
        </authorList>
    </citation>
    <scope>NUCLEOTIDE SEQUENCE</scope>
</reference>
<feature type="compositionally biased region" description="Basic residues" evidence="1">
    <location>
        <begin position="62"/>
        <end position="75"/>
    </location>
</feature>
<dbReference type="EMBL" id="UINC01002837">
    <property type="protein sequence ID" value="SVA00783.1"/>
    <property type="molecule type" value="Genomic_DNA"/>
</dbReference>